<evidence type="ECO:0000313" key="6">
    <source>
        <dbReference type="Proteomes" id="UP001222027"/>
    </source>
</evidence>
<keyword evidence="6" id="KW-1185">Reference proteome</keyword>
<sequence>MAAAMTNPGARYSPTIQYLVDKARFSENNMQTPKPRSGSSEVPQRTSPVTPRTRTARSGDNECNSATSAMSTRTSTERSPKVIMRRSTRSPVTEKKHPTRLSELETQICQLKEDVKKTREQLSSSETCKKQVQQEAEEAKKQLEDMSAKLDDSQHQLIEFSAAEEARLQELRKISQERDHAWQSELEAIQKQQTVDTAALGSAMNEIQRLKVQLEVVLKSEAAYLKQSETASAELQVLKQEMTETLATVENLKVQLRDSKKLEAEARALVDETCRQVEMSKTTVENLCFEGSTLEESFSVEASELEESRTKVDSLEEVKNLITDKYKEVHSGDSSEKTAGKPLETEVEQLRSALEAAEIKYRADQIQSTMLVLSAYELMDHVKSDCGVKETELELALSNAKAEIAELKAKLADKEAEHQQIADNKEPSADDGEVREAQLLSELESKFMKSINDIAELKANLMDKETELQNILEENEMLKSEMSKREVENRKSSEATMAELELAKAAEQDALIRLGYVTEESDKNSRRATRVAEQLDAAQAVNSQMESELKRLRIQCDQWRKAAEAAASILSSSKNGGNMERTGSLDSDYNSIAGKLMSSPISDDLNEESPKKKKSNVLRKIGGLWKKSQK</sequence>
<feature type="coiled-coil region" evidence="3">
    <location>
        <begin position="235"/>
        <end position="272"/>
    </location>
</feature>
<feature type="compositionally biased region" description="Polar residues" evidence="4">
    <location>
        <begin position="26"/>
        <end position="64"/>
    </location>
</feature>
<accession>A0AAV8QM80</accession>
<feature type="region of interest" description="Disordered" evidence="4">
    <location>
        <begin position="23"/>
        <end position="99"/>
    </location>
</feature>
<feature type="compositionally biased region" description="Low complexity" evidence="4">
    <location>
        <begin position="65"/>
        <end position="74"/>
    </location>
</feature>
<comment type="caution">
    <text evidence="5">The sequence shown here is derived from an EMBL/GenBank/DDBJ whole genome shotgun (WGS) entry which is preliminary data.</text>
</comment>
<comment type="similarity">
    <text evidence="1">Belongs to the ICR family.</text>
</comment>
<evidence type="ECO:0000256" key="1">
    <source>
        <dbReference type="ARBA" id="ARBA00009778"/>
    </source>
</evidence>
<dbReference type="PANTHER" id="PTHR34224:SF4">
    <property type="entry name" value="INTERACTOR OF CONSTITUTIVE ACTIVE ROPS 2, CHLOROPLASTIC"/>
    <property type="match status" value="1"/>
</dbReference>
<dbReference type="InterPro" id="IPR029688">
    <property type="entry name" value="ICR"/>
</dbReference>
<proteinExistence type="inferred from homology"/>
<feature type="coiled-coil region" evidence="3">
    <location>
        <begin position="101"/>
        <end position="156"/>
    </location>
</feature>
<gene>
    <name evidence="5" type="ORF">OPV22_021536</name>
</gene>
<dbReference type="AlphaFoldDB" id="A0AAV8QM80"/>
<reference evidence="5 6" key="1">
    <citation type="submission" date="2022-12" db="EMBL/GenBank/DDBJ databases">
        <title>Chromosome-scale assembly of the Ensete ventricosum genome.</title>
        <authorList>
            <person name="Dussert Y."/>
            <person name="Stocks J."/>
            <person name="Wendawek A."/>
            <person name="Woldeyes F."/>
            <person name="Nichols R.A."/>
            <person name="Borrell J.S."/>
        </authorList>
    </citation>
    <scope>NUCLEOTIDE SEQUENCE [LARGE SCALE GENOMIC DNA]</scope>
    <source>
        <strain evidence="6">cv. Maze</strain>
        <tissue evidence="5">Seeds</tissue>
    </source>
</reference>
<organism evidence="5 6">
    <name type="scientific">Ensete ventricosum</name>
    <name type="common">Abyssinian banana</name>
    <name type="synonym">Musa ensete</name>
    <dbReference type="NCBI Taxonomy" id="4639"/>
    <lineage>
        <taxon>Eukaryota</taxon>
        <taxon>Viridiplantae</taxon>
        <taxon>Streptophyta</taxon>
        <taxon>Embryophyta</taxon>
        <taxon>Tracheophyta</taxon>
        <taxon>Spermatophyta</taxon>
        <taxon>Magnoliopsida</taxon>
        <taxon>Liliopsida</taxon>
        <taxon>Zingiberales</taxon>
        <taxon>Musaceae</taxon>
        <taxon>Ensete</taxon>
    </lineage>
</organism>
<feature type="region of interest" description="Disordered" evidence="4">
    <location>
        <begin position="596"/>
        <end position="630"/>
    </location>
</feature>
<dbReference type="Proteomes" id="UP001222027">
    <property type="component" value="Unassembled WGS sequence"/>
</dbReference>
<dbReference type="EMBL" id="JAQQAF010000006">
    <property type="protein sequence ID" value="KAJ8477809.1"/>
    <property type="molecule type" value="Genomic_DNA"/>
</dbReference>
<protein>
    <submittedName>
        <fullName evidence="5">Uncharacterized protein</fullName>
    </submittedName>
</protein>
<evidence type="ECO:0000256" key="2">
    <source>
        <dbReference type="ARBA" id="ARBA00023054"/>
    </source>
</evidence>
<evidence type="ECO:0000256" key="3">
    <source>
        <dbReference type="SAM" id="Coils"/>
    </source>
</evidence>
<name>A0AAV8QM80_ENSVE</name>
<evidence type="ECO:0000313" key="5">
    <source>
        <dbReference type="EMBL" id="KAJ8477809.1"/>
    </source>
</evidence>
<evidence type="ECO:0000256" key="4">
    <source>
        <dbReference type="SAM" id="MobiDB-lite"/>
    </source>
</evidence>
<feature type="coiled-coil region" evidence="3">
    <location>
        <begin position="528"/>
        <end position="562"/>
    </location>
</feature>
<keyword evidence="2 3" id="KW-0175">Coiled coil</keyword>
<feature type="coiled-coil region" evidence="3">
    <location>
        <begin position="305"/>
        <end position="488"/>
    </location>
</feature>
<dbReference type="PANTHER" id="PTHR34224">
    <property type="entry name" value="INTERACTOR OF CONSTITUTIVE ACTIVE ROPS 2, CHLOROPLASTIC-RELATED"/>
    <property type="match status" value="1"/>
</dbReference>